<reference evidence="3" key="1">
    <citation type="submission" date="2018-01" db="EMBL/GenBank/DDBJ databases">
        <title>An insight into the sialome of Amazonian anophelines.</title>
        <authorList>
            <person name="Ribeiro J.M."/>
            <person name="Scarpassa V."/>
            <person name="Calvo E."/>
        </authorList>
    </citation>
    <scope>NUCLEOTIDE SEQUENCE</scope>
    <source>
        <tissue evidence="3">Salivary glands</tissue>
    </source>
</reference>
<keyword evidence="2" id="KW-0732">Signal</keyword>
<organism evidence="3">
    <name type="scientific">Anopheles braziliensis</name>
    <dbReference type="NCBI Taxonomy" id="58242"/>
    <lineage>
        <taxon>Eukaryota</taxon>
        <taxon>Metazoa</taxon>
        <taxon>Ecdysozoa</taxon>
        <taxon>Arthropoda</taxon>
        <taxon>Hexapoda</taxon>
        <taxon>Insecta</taxon>
        <taxon>Pterygota</taxon>
        <taxon>Neoptera</taxon>
        <taxon>Endopterygota</taxon>
        <taxon>Diptera</taxon>
        <taxon>Nematocera</taxon>
        <taxon>Culicoidea</taxon>
        <taxon>Culicidae</taxon>
        <taxon>Anophelinae</taxon>
        <taxon>Anopheles</taxon>
    </lineage>
</organism>
<evidence type="ECO:0000313" key="3">
    <source>
        <dbReference type="EMBL" id="MBW32057.1"/>
    </source>
</evidence>
<feature type="compositionally biased region" description="Polar residues" evidence="1">
    <location>
        <begin position="75"/>
        <end position="88"/>
    </location>
</feature>
<protein>
    <submittedName>
        <fullName evidence="3">Putative secreted peptide</fullName>
    </submittedName>
</protein>
<dbReference type="AlphaFoldDB" id="A0A2M3ZU05"/>
<evidence type="ECO:0000256" key="1">
    <source>
        <dbReference type="SAM" id="MobiDB-lite"/>
    </source>
</evidence>
<feature type="chain" id="PRO_5014915013" evidence="2">
    <location>
        <begin position="19"/>
        <end position="88"/>
    </location>
</feature>
<proteinExistence type="predicted"/>
<sequence>MVLMIVISISTMIIMVLAAVGWSPPGGMSGGDWRDIIQKSNYPLAFRQRTQGVRVSGEQITDCLLPHQTGVLPSGRSQNHNISPKRTS</sequence>
<dbReference type="EMBL" id="GGFM01011306">
    <property type="protein sequence ID" value="MBW32057.1"/>
    <property type="molecule type" value="Transcribed_RNA"/>
</dbReference>
<name>A0A2M3ZU05_9DIPT</name>
<feature type="region of interest" description="Disordered" evidence="1">
    <location>
        <begin position="68"/>
        <end position="88"/>
    </location>
</feature>
<accession>A0A2M3ZU05</accession>
<feature type="signal peptide" evidence="2">
    <location>
        <begin position="1"/>
        <end position="18"/>
    </location>
</feature>
<evidence type="ECO:0000256" key="2">
    <source>
        <dbReference type="SAM" id="SignalP"/>
    </source>
</evidence>